<keyword evidence="7" id="KW-0807">Transducer</keyword>
<evidence type="ECO:0000259" key="10">
    <source>
        <dbReference type="PROSITE" id="PS50262"/>
    </source>
</evidence>
<keyword evidence="12" id="KW-1185">Reference proteome</keyword>
<keyword evidence="6" id="KW-0675">Receptor</keyword>
<dbReference type="AlphaFoldDB" id="A0A9Q1ATX5"/>
<dbReference type="InterPro" id="IPR017452">
    <property type="entry name" value="GPCR_Rhodpsn_7TM"/>
</dbReference>
<evidence type="ECO:0000313" key="12">
    <source>
        <dbReference type="Proteomes" id="UP001142489"/>
    </source>
</evidence>
<proteinExistence type="predicted"/>
<feature type="transmembrane region" description="Helical" evidence="9">
    <location>
        <begin position="43"/>
        <end position="62"/>
    </location>
</feature>
<dbReference type="PANTHER" id="PTHR24243">
    <property type="entry name" value="G-PROTEIN COUPLED RECEPTOR"/>
    <property type="match status" value="1"/>
</dbReference>
<feature type="region of interest" description="Disordered" evidence="8">
    <location>
        <begin position="82"/>
        <end position="105"/>
    </location>
</feature>
<feature type="domain" description="G-protein coupled receptors family 1 profile" evidence="10">
    <location>
        <begin position="11"/>
        <end position="63"/>
    </location>
</feature>
<dbReference type="GO" id="GO:0004930">
    <property type="term" value="F:G protein-coupled receptor activity"/>
    <property type="evidence" value="ECO:0007669"/>
    <property type="project" value="UniProtKB-KW"/>
</dbReference>
<dbReference type="PANTHER" id="PTHR24243:SF227">
    <property type="entry name" value="MOTILIN RECEPTOR"/>
    <property type="match status" value="1"/>
</dbReference>
<evidence type="ECO:0000256" key="1">
    <source>
        <dbReference type="ARBA" id="ARBA00004141"/>
    </source>
</evidence>
<evidence type="ECO:0000256" key="7">
    <source>
        <dbReference type="ARBA" id="ARBA00023224"/>
    </source>
</evidence>
<evidence type="ECO:0000256" key="9">
    <source>
        <dbReference type="SAM" id="Phobius"/>
    </source>
</evidence>
<dbReference type="SUPFAM" id="SSF81321">
    <property type="entry name" value="Family A G protein-coupled receptor-like"/>
    <property type="match status" value="1"/>
</dbReference>
<dbReference type="Gene3D" id="1.20.1070.10">
    <property type="entry name" value="Rhodopsin 7-helix transmembrane proteins"/>
    <property type="match status" value="1"/>
</dbReference>
<evidence type="ECO:0000256" key="3">
    <source>
        <dbReference type="ARBA" id="ARBA00022989"/>
    </source>
</evidence>
<evidence type="ECO:0000256" key="4">
    <source>
        <dbReference type="ARBA" id="ARBA00023040"/>
    </source>
</evidence>
<evidence type="ECO:0000256" key="8">
    <source>
        <dbReference type="SAM" id="MobiDB-lite"/>
    </source>
</evidence>
<dbReference type="PROSITE" id="PS50262">
    <property type="entry name" value="G_PROTEIN_RECEP_F1_2"/>
    <property type="match status" value="1"/>
</dbReference>
<comment type="caution">
    <text evidence="11">The sequence shown here is derived from an EMBL/GenBank/DDBJ whole genome shotgun (WGS) entry which is preliminary data.</text>
</comment>
<protein>
    <recommendedName>
        <fullName evidence="10">G-protein coupled receptors family 1 profile domain-containing protein</fullName>
    </recommendedName>
</protein>
<gene>
    <name evidence="11" type="ORF">JRQ81_007133</name>
</gene>
<evidence type="ECO:0000313" key="11">
    <source>
        <dbReference type="EMBL" id="KAJ7310236.1"/>
    </source>
</evidence>
<keyword evidence="2 9" id="KW-0812">Transmembrane</keyword>
<evidence type="ECO:0000256" key="2">
    <source>
        <dbReference type="ARBA" id="ARBA00022692"/>
    </source>
</evidence>
<evidence type="ECO:0000256" key="6">
    <source>
        <dbReference type="ARBA" id="ARBA00023170"/>
    </source>
</evidence>
<dbReference type="GO" id="GO:0005886">
    <property type="term" value="C:plasma membrane"/>
    <property type="evidence" value="ECO:0007669"/>
    <property type="project" value="TreeGrafter"/>
</dbReference>
<feature type="transmembrane region" description="Helical" evidence="9">
    <location>
        <begin position="12"/>
        <end position="31"/>
    </location>
</feature>
<dbReference type="OrthoDB" id="10011262at2759"/>
<evidence type="ECO:0000256" key="5">
    <source>
        <dbReference type="ARBA" id="ARBA00023136"/>
    </source>
</evidence>
<keyword evidence="3 9" id="KW-1133">Transmembrane helix</keyword>
<dbReference type="Proteomes" id="UP001142489">
    <property type="component" value="Unassembled WGS sequence"/>
</dbReference>
<organism evidence="11 12">
    <name type="scientific">Phrynocephalus forsythii</name>
    <dbReference type="NCBI Taxonomy" id="171643"/>
    <lineage>
        <taxon>Eukaryota</taxon>
        <taxon>Metazoa</taxon>
        <taxon>Chordata</taxon>
        <taxon>Craniata</taxon>
        <taxon>Vertebrata</taxon>
        <taxon>Euteleostomi</taxon>
        <taxon>Lepidosauria</taxon>
        <taxon>Squamata</taxon>
        <taxon>Bifurcata</taxon>
        <taxon>Unidentata</taxon>
        <taxon>Episquamata</taxon>
        <taxon>Toxicofera</taxon>
        <taxon>Iguania</taxon>
        <taxon>Acrodonta</taxon>
        <taxon>Agamidae</taxon>
        <taxon>Agaminae</taxon>
        <taxon>Phrynocephalus</taxon>
    </lineage>
</organism>
<accession>A0A9Q1ATX5</accession>
<keyword evidence="5 9" id="KW-0472">Membrane</keyword>
<dbReference type="EMBL" id="JAPFRF010000015">
    <property type="protein sequence ID" value="KAJ7310236.1"/>
    <property type="molecule type" value="Genomic_DNA"/>
</dbReference>
<reference evidence="11" key="1">
    <citation type="journal article" date="2023" name="DNA Res.">
        <title>Chromosome-level genome assembly of Phrynocephalus forsythii using third-generation DNA sequencing and Hi-C analysis.</title>
        <authorList>
            <person name="Qi Y."/>
            <person name="Zhao W."/>
            <person name="Zhao Y."/>
            <person name="Niu C."/>
            <person name="Cao S."/>
            <person name="Zhang Y."/>
        </authorList>
    </citation>
    <scope>NUCLEOTIDE SEQUENCE</scope>
    <source>
        <tissue evidence="11">Muscle</tissue>
    </source>
</reference>
<sequence length="186" mass="21481">MDENKDIHKGVVVAAFVLCWLPLHVAWILFAQGNRMLYEISQHFNLASMLLFYLGASLNPVLYNMLQKHKKSVCQFLHCSHNSPSRPLSRSHGTRAEVPASEARQRTDPLVVHDVHPLKTETLFHSKPDLSLKLFVTKQKIKRLEPHTKKKPKRKTKKYDGIGNRYKAVPLKHRSQLVSLEEKNIF</sequence>
<keyword evidence="4" id="KW-0297">G-protein coupled receptor</keyword>
<comment type="subcellular location">
    <subcellularLocation>
        <location evidence="1">Membrane</location>
        <topology evidence="1">Multi-pass membrane protein</topology>
    </subcellularLocation>
</comment>
<name>A0A9Q1ATX5_9SAUR</name>